<name>A0ABR8CMJ2_9NOST</name>
<proteinExistence type="predicted"/>
<evidence type="ECO:0000259" key="2">
    <source>
        <dbReference type="SMART" id="SM00912"/>
    </source>
</evidence>
<feature type="chain" id="PRO_5046895754" evidence="1">
    <location>
        <begin position="29"/>
        <end position="783"/>
    </location>
</feature>
<feature type="signal peptide" evidence="1">
    <location>
        <begin position="1"/>
        <end position="28"/>
    </location>
</feature>
<evidence type="ECO:0000313" key="3">
    <source>
        <dbReference type="EMBL" id="MBD2344361.1"/>
    </source>
</evidence>
<dbReference type="InterPro" id="IPR011050">
    <property type="entry name" value="Pectin_lyase_fold/virulence"/>
</dbReference>
<protein>
    <submittedName>
        <fullName evidence="3">Filamentous hemagglutinin N-terminal domain-containing protein</fullName>
    </submittedName>
</protein>
<accession>A0ABR8CMJ2</accession>
<dbReference type="EMBL" id="JACJRF010000012">
    <property type="protein sequence ID" value="MBD2344361.1"/>
    <property type="molecule type" value="Genomic_DNA"/>
</dbReference>
<evidence type="ECO:0000256" key="1">
    <source>
        <dbReference type="SAM" id="SignalP"/>
    </source>
</evidence>
<organism evidence="3 4">
    <name type="scientific">Anabaena subtropica FACHB-260</name>
    <dbReference type="NCBI Taxonomy" id="2692884"/>
    <lineage>
        <taxon>Bacteria</taxon>
        <taxon>Bacillati</taxon>
        <taxon>Cyanobacteriota</taxon>
        <taxon>Cyanophyceae</taxon>
        <taxon>Nostocales</taxon>
        <taxon>Nostocaceae</taxon>
        <taxon>Anabaena</taxon>
    </lineage>
</organism>
<sequence>MNAFWICLKGIGMATTCAIGLFVNSAVAQITQDGTLPENSRITNQGNLTIIEGGTLSPDGRNLFHSFQEFSIPERHTAEFKTINSVHNIISRVTSNSISHIDGILKSDSIANLFLINPNGIIFGSNAALNIRGSFLASTASSLNFADGSKFSAVASQYKPLLTVAIPVGLQFGETANPIKNYSQARSITGASVGLQVPVGKTLALVGGNITLEGGNLTAQSGRIELGSVAPNSLVMLNPINQGWVMGYEGVQDFQDIELRIRRSVDGKNLPSQIDTSGNNGGNINLQGNSITLSGQNVRLRSLTRGNENGKDVTINARKLIVQDGAQIATSTINRGASGNLIVNASESVDIIGSDNLSNTSRTGLIGITASQGSAANIKITTGKLRILNGATITAESSALINNDLQVIAAEARGGTVTVNALESVEIAGNLEANIISALSARTTNARNTGTVKITTGELIVRDGGQINVSVGVFNPPVNLATSDQLNITARTILLDNQGKLLSNTNLGQGGDINLMVQDLLLMRRNSVISTSAGTSMAPGNGGNITINIPNGFVIGSTLGNSDITANAFSGSGGKITIFAKRIFGFVQRDRSDLVRLLNTEDPKILNPNNLSTNDITAFSQQSSSLNGVVNTAIPDADPSKSLVELPKNPVEASQQIVSSCSLASNNARSSFVSTGRGGIAPSPTDTLTSDAVLVGWTALPSQTENLADSIQEQQTQPVNWNDGLRPTVGDRSPEIVEAQGWIVDPNGKVVLVAQAQTVTPHNPMLNSSACAVLGSREKSIQN</sequence>
<gene>
    <name evidence="3" type="ORF">H6G18_09395</name>
</gene>
<dbReference type="SMART" id="SM00912">
    <property type="entry name" value="Haemagg_act"/>
    <property type="match status" value="1"/>
</dbReference>
<keyword evidence="1" id="KW-0732">Signal</keyword>
<dbReference type="InterPro" id="IPR012334">
    <property type="entry name" value="Pectin_lyas_fold"/>
</dbReference>
<comment type="caution">
    <text evidence="3">The sequence shown here is derived from an EMBL/GenBank/DDBJ whole genome shotgun (WGS) entry which is preliminary data.</text>
</comment>
<feature type="domain" description="Filamentous haemagglutinin FhaB/tRNA nuclease CdiA-like TPS" evidence="2">
    <location>
        <begin position="32"/>
        <end position="146"/>
    </location>
</feature>
<keyword evidence="4" id="KW-1185">Reference proteome</keyword>
<dbReference type="Gene3D" id="2.160.20.10">
    <property type="entry name" value="Single-stranded right-handed beta-helix, Pectin lyase-like"/>
    <property type="match status" value="2"/>
</dbReference>
<dbReference type="Pfam" id="PF05860">
    <property type="entry name" value="TPS"/>
    <property type="match status" value="1"/>
</dbReference>
<reference evidence="3 4" key="1">
    <citation type="journal article" date="2020" name="ISME J.">
        <title>Comparative genomics reveals insights into cyanobacterial evolution and habitat adaptation.</title>
        <authorList>
            <person name="Chen M.Y."/>
            <person name="Teng W.K."/>
            <person name="Zhao L."/>
            <person name="Hu C.X."/>
            <person name="Zhou Y.K."/>
            <person name="Han B.P."/>
            <person name="Song L.R."/>
            <person name="Shu W.S."/>
        </authorList>
    </citation>
    <scope>NUCLEOTIDE SEQUENCE [LARGE SCALE GENOMIC DNA]</scope>
    <source>
        <strain evidence="3 4">FACHB-260</strain>
    </source>
</reference>
<evidence type="ECO:0000313" key="4">
    <source>
        <dbReference type="Proteomes" id="UP000607281"/>
    </source>
</evidence>
<dbReference type="SUPFAM" id="SSF51126">
    <property type="entry name" value="Pectin lyase-like"/>
    <property type="match status" value="1"/>
</dbReference>
<dbReference type="Proteomes" id="UP000607281">
    <property type="component" value="Unassembled WGS sequence"/>
</dbReference>
<dbReference type="InterPro" id="IPR008638">
    <property type="entry name" value="FhaB/CdiA-like_TPS"/>
</dbReference>
<dbReference type="NCBIfam" id="TIGR01901">
    <property type="entry name" value="adhes_NPXG"/>
    <property type="match status" value="1"/>
</dbReference>